<dbReference type="Gene3D" id="1.10.10.60">
    <property type="entry name" value="Homeodomain-like"/>
    <property type="match status" value="1"/>
</dbReference>
<evidence type="ECO:0000313" key="7">
    <source>
        <dbReference type="Proteomes" id="UP001361570"/>
    </source>
</evidence>
<reference evidence="6 7" key="1">
    <citation type="submission" date="2024-03" db="EMBL/GenBank/DDBJ databases">
        <title>Draft genome sequence of Klenkia sp. LSe6-5.</title>
        <authorList>
            <person name="Duangmal K."/>
            <person name="Chantavorakit T."/>
        </authorList>
    </citation>
    <scope>NUCLEOTIDE SEQUENCE [LARGE SCALE GENOMIC DNA]</scope>
    <source>
        <strain evidence="6 7">LSe6-5</strain>
    </source>
</reference>
<evidence type="ECO:0000256" key="3">
    <source>
        <dbReference type="ARBA" id="ARBA00023163"/>
    </source>
</evidence>
<dbReference type="InterPro" id="IPR009057">
    <property type="entry name" value="Homeodomain-like_sf"/>
</dbReference>
<evidence type="ECO:0000259" key="5">
    <source>
        <dbReference type="PROSITE" id="PS01124"/>
    </source>
</evidence>
<proteinExistence type="predicted"/>
<name>A0ABU8DTL7_9ACTN</name>
<keyword evidence="7" id="KW-1185">Reference proteome</keyword>
<comment type="caution">
    <text evidence="6">The sequence shown here is derived from an EMBL/GenBank/DDBJ whole genome shotgun (WGS) entry which is preliminary data.</text>
</comment>
<dbReference type="PROSITE" id="PS01124">
    <property type="entry name" value="HTH_ARAC_FAMILY_2"/>
    <property type="match status" value="1"/>
</dbReference>
<dbReference type="Pfam" id="PF12833">
    <property type="entry name" value="HTH_18"/>
    <property type="match status" value="1"/>
</dbReference>
<gene>
    <name evidence="6" type="ORF">TEK04_08625</name>
</gene>
<protein>
    <submittedName>
        <fullName evidence="6">Helix-turn-helix transcriptional regulator</fullName>
    </submittedName>
</protein>
<dbReference type="PANTHER" id="PTHR46796">
    <property type="entry name" value="HTH-TYPE TRANSCRIPTIONAL ACTIVATOR RHAS-RELATED"/>
    <property type="match status" value="1"/>
</dbReference>
<keyword evidence="1" id="KW-0805">Transcription regulation</keyword>
<keyword evidence="3" id="KW-0804">Transcription</keyword>
<evidence type="ECO:0000256" key="1">
    <source>
        <dbReference type="ARBA" id="ARBA00023015"/>
    </source>
</evidence>
<feature type="domain" description="HTH araC/xylS-type" evidence="5">
    <location>
        <begin position="224"/>
        <end position="325"/>
    </location>
</feature>
<accession>A0ABU8DTL7</accession>
<keyword evidence="2" id="KW-0238">DNA-binding</keyword>
<organism evidence="6 7">
    <name type="scientific">Klenkia sesuvii</name>
    <dbReference type="NCBI Taxonomy" id="3103137"/>
    <lineage>
        <taxon>Bacteria</taxon>
        <taxon>Bacillati</taxon>
        <taxon>Actinomycetota</taxon>
        <taxon>Actinomycetes</taxon>
        <taxon>Geodermatophilales</taxon>
        <taxon>Geodermatophilaceae</taxon>
        <taxon>Klenkia</taxon>
    </lineage>
</organism>
<dbReference type="SMART" id="SM00342">
    <property type="entry name" value="HTH_ARAC"/>
    <property type="match status" value="1"/>
</dbReference>
<dbReference type="InterPro" id="IPR018060">
    <property type="entry name" value="HTH_AraC"/>
</dbReference>
<evidence type="ECO:0000256" key="2">
    <source>
        <dbReference type="ARBA" id="ARBA00023125"/>
    </source>
</evidence>
<dbReference type="EMBL" id="JBAPLU010000007">
    <property type="protein sequence ID" value="MEI4271786.1"/>
    <property type="molecule type" value="Genomic_DNA"/>
</dbReference>
<dbReference type="PANTHER" id="PTHR46796:SF12">
    <property type="entry name" value="HTH-TYPE DNA-BINDING TRANSCRIPTIONAL ACTIVATOR EUTR"/>
    <property type="match status" value="1"/>
</dbReference>
<feature type="region of interest" description="Disordered" evidence="4">
    <location>
        <begin position="1"/>
        <end position="20"/>
    </location>
</feature>
<dbReference type="Proteomes" id="UP001361570">
    <property type="component" value="Unassembled WGS sequence"/>
</dbReference>
<dbReference type="SUPFAM" id="SSF46689">
    <property type="entry name" value="Homeodomain-like"/>
    <property type="match status" value="1"/>
</dbReference>
<evidence type="ECO:0000256" key="4">
    <source>
        <dbReference type="SAM" id="MobiDB-lite"/>
    </source>
</evidence>
<dbReference type="RefSeq" id="WP_336403922.1">
    <property type="nucleotide sequence ID" value="NZ_JBAPLU010000007.1"/>
</dbReference>
<dbReference type="InterPro" id="IPR050204">
    <property type="entry name" value="AraC_XylS_family_regulators"/>
</dbReference>
<evidence type="ECO:0000313" key="6">
    <source>
        <dbReference type="EMBL" id="MEI4271786.1"/>
    </source>
</evidence>
<sequence>MTDDLHPARGPVSSTWSSVDPDEIDHFLTQAYGTPISLTGGQESYHLRHDRAAVPSMSVDTVRMTGATADIDPPGQLMLLVVDTGLVTRDTDGRSEHFGPGDAFVLANPRSSYRCAWSGPPIGVRTVVLDNDLLASVTGTDTERVTGMTIGDPVYPVAAQRFHRGLAYATHSVLTGPAARSATPLLVDAVARTLAAVTLSTFSNDLVPAARPPDRPDAHPATLRRAVAFIESSAHQPIGLTDIAQAACVTPRAVQLAFRRHLDCTPMQYLRRARLAAAHDELTAAIPDDGTTVAAVATRWGWDPPRFSQAYRATYGVPPSTTLQR</sequence>